<reference evidence="3 4" key="1">
    <citation type="journal article" date="2023" name="IMA Fungus">
        <title>Comparative genomic study of the Penicillium genus elucidates a diverse pangenome and 15 lateral gene transfer events.</title>
        <authorList>
            <person name="Petersen C."/>
            <person name="Sorensen T."/>
            <person name="Nielsen M.R."/>
            <person name="Sondergaard T.E."/>
            <person name="Sorensen J.L."/>
            <person name="Fitzpatrick D.A."/>
            <person name="Frisvad J.C."/>
            <person name="Nielsen K.L."/>
        </authorList>
    </citation>
    <scope>NUCLEOTIDE SEQUENCE [LARGE SCALE GENOMIC DNA]</scope>
    <source>
        <strain evidence="3 4">IBT 35679</strain>
    </source>
</reference>
<evidence type="ECO:0000313" key="3">
    <source>
        <dbReference type="EMBL" id="KAJ5545651.1"/>
    </source>
</evidence>
<evidence type="ECO:0000313" key="4">
    <source>
        <dbReference type="Proteomes" id="UP001220324"/>
    </source>
</evidence>
<feature type="compositionally biased region" description="Low complexity" evidence="1">
    <location>
        <begin position="136"/>
        <end position="186"/>
    </location>
</feature>
<name>A0AAD6D0I7_9EURO</name>
<protein>
    <submittedName>
        <fullName evidence="3">Uncharacterized protein</fullName>
    </submittedName>
</protein>
<organism evidence="3 4">
    <name type="scientific">Penicillium frequentans</name>
    <dbReference type="NCBI Taxonomy" id="3151616"/>
    <lineage>
        <taxon>Eukaryota</taxon>
        <taxon>Fungi</taxon>
        <taxon>Dikarya</taxon>
        <taxon>Ascomycota</taxon>
        <taxon>Pezizomycotina</taxon>
        <taxon>Eurotiomycetes</taxon>
        <taxon>Eurotiomycetidae</taxon>
        <taxon>Eurotiales</taxon>
        <taxon>Aspergillaceae</taxon>
        <taxon>Penicillium</taxon>
    </lineage>
</organism>
<evidence type="ECO:0000256" key="2">
    <source>
        <dbReference type="SAM" id="SignalP"/>
    </source>
</evidence>
<accession>A0AAD6D0I7</accession>
<gene>
    <name evidence="3" type="ORF">N7494_003236</name>
</gene>
<evidence type="ECO:0000256" key="1">
    <source>
        <dbReference type="SAM" id="MobiDB-lite"/>
    </source>
</evidence>
<feature type="chain" id="PRO_5041946960" evidence="2">
    <location>
        <begin position="19"/>
        <end position="213"/>
    </location>
</feature>
<feature type="compositionally biased region" description="Low complexity" evidence="1">
    <location>
        <begin position="27"/>
        <end position="58"/>
    </location>
</feature>
<feature type="region of interest" description="Disordered" evidence="1">
    <location>
        <begin position="24"/>
        <end position="58"/>
    </location>
</feature>
<sequence length="213" mass="20723">MQSKALAALFLLLAPALAMPQANSVASSESSGSDSSGFESSGSSESPGSSDTTDTVSVPSIPTDFVSVLETAVPTAWEYEMMNSASMAAVVSAAAEGIYPTWYNDLPASIKAIVTSLGGFDEVMVGETGSMTVAMSTSSSGPSSEPTVATTAVSSSGSVITETQASATSSMASSSKSSAPASASSTGGAPMATGAITMGVAGAAGLLGLALCL</sequence>
<keyword evidence="2" id="KW-0732">Signal</keyword>
<keyword evidence="4" id="KW-1185">Reference proteome</keyword>
<feature type="signal peptide" evidence="2">
    <location>
        <begin position="1"/>
        <end position="18"/>
    </location>
</feature>
<feature type="region of interest" description="Disordered" evidence="1">
    <location>
        <begin position="134"/>
        <end position="186"/>
    </location>
</feature>
<dbReference type="AlphaFoldDB" id="A0AAD6D0I7"/>
<dbReference type="Proteomes" id="UP001220324">
    <property type="component" value="Unassembled WGS sequence"/>
</dbReference>
<comment type="caution">
    <text evidence="3">The sequence shown here is derived from an EMBL/GenBank/DDBJ whole genome shotgun (WGS) entry which is preliminary data.</text>
</comment>
<proteinExistence type="predicted"/>
<dbReference type="EMBL" id="JAQIZZ010000003">
    <property type="protein sequence ID" value="KAJ5545651.1"/>
    <property type="molecule type" value="Genomic_DNA"/>
</dbReference>